<evidence type="ECO:0000256" key="5">
    <source>
        <dbReference type="ARBA" id="ARBA00022840"/>
    </source>
</evidence>
<evidence type="ECO:0000259" key="9">
    <source>
        <dbReference type="Pfam" id="PF02782"/>
    </source>
</evidence>
<dbReference type="PANTHER" id="PTHR10196">
    <property type="entry name" value="SUGAR KINASE"/>
    <property type="match status" value="1"/>
</dbReference>
<dbReference type="CDD" id="cd07771">
    <property type="entry name" value="ASKHA_NBD_FGGY_RhaB-like"/>
    <property type="match status" value="1"/>
</dbReference>
<keyword evidence="6" id="KW-1015">Disulfide bond</keyword>
<dbReference type="RefSeq" id="WP_379189656.1">
    <property type="nucleotide sequence ID" value="NZ_JBHSOW010000068.1"/>
</dbReference>
<keyword evidence="2 10" id="KW-0808">Transferase</keyword>
<dbReference type="InterPro" id="IPR043129">
    <property type="entry name" value="ATPase_NBD"/>
</dbReference>
<proteinExistence type="inferred from homology"/>
<comment type="caution">
    <text evidence="10">The sequence shown here is derived from an EMBL/GenBank/DDBJ whole genome shotgun (WGS) entry which is preliminary data.</text>
</comment>
<protein>
    <submittedName>
        <fullName evidence="10">Rhamnulokinase family protein</fullName>
        <ecNumber evidence="10">2.7.1.-</ecNumber>
    </submittedName>
</protein>
<evidence type="ECO:0000313" key="11">
    <source>
        <dbReference type="Proteomes" id="UP001596047"/>
    </source>
</evidence>
<name>A0ABW0W3R1_9BACL</name>
<keyword evidence="7" id="KW-0684">Rhamnose metabolism</keyword>
<gene>
    <name evidence="10" type="ORF">ACFPYJ_18500</name>
</gene>
<evidence type="ECO:0000256" key="1">
    <source>
        <dbReference type="ARBA" id="ARBA00009156"/>
    </source>
</evidence>
<evidence type="ECO:0000256" key="6">
    <source>
        <dbReference type="ARBA" id="ARBA00023157"/>
    </source>
</evidence>
<keyword evidence="4" id="KW-0418">Kinase</keyword>
<accession>A0ABW0W3R1</accession>
<dbReference type="GO" id="GO:0016740">
    <property type="term" value="F:transferase activity"/>
    <property type="evidence" value="ECO:0007669"/>
    <property type="project" value="UniProtKB-KW"/>
</dbReference>
<dbReference type="EC" id="2.7.1.-" evidence="10"/>
<feature type="domain" description="Carbohydrate kinase FGGY C-terminal" evidence="9">
    <location>
        <begin position="261"/>
        <end position="452"/>
    </location>
</feature>
<dbReference type="InterPro" id="IPR013449">
    <property type="entry name" value="Rhamnulokinase"/>
</dbReference>
<evidence type="ECO:0000256" key="7">
    <source>
        <dbReference type="ARBA" id="ARBA00023308"/>
    </source>
</evidence>
<keyword evidence="11" id="KW-1185">Reference proteome</keyword>
<sequence>MKLSTVLAFDLGASSGRALIGEMIAVEGEGLKLEVKEIHRFPNQAIHVGNHIHWDILRLFQEVKTGILKTYQEGYRANTLGIDSWGVDFGLLDESGELLGNPYHYRDQQTNGLVEELAEFIGVEELYLQSGLQNMPFNTIYQLFAMVKTGSPKLDAGRDLLMIPDLIAYMLTGRKTCEYTTATTTQLFHPVLKTWNKSLMETVGIPSRIFIEPFMPGDRIGPLAPEVCEELSVDPINVIAVATHDTASAIAAVPAGEDPFAYLVCGTWSLLGTELSEPLLSPQTIKWAYSNEGGAGNTFQLLKNIMGLWIVQECKREWEERGGTSDYPGLMRQARAAPAFQALIDPDDSQFYTPHGMVDKIRSYCRKTWQKEPVTEGEIIRCVLESLSLRYRHTLEQLEKLTGRSFSGLHLVGGGVQNGLLCQLTANAIGRQVWAGPVEASAIGNMLVQLIASGLCRDLNEARFLVKNSFPLMVYEAQGDLLQEEAYERFKKLIQKID</sequence>
<evidence type="ECO:0000256" key="2">
    <source>
        <dbReference type="ARBA" id="ARBA00022679"/>
    </source>
</evidence>
<keyword evidence="3" id="KW-0547">Nucleotide-binding</keyword>
<evidence type="ECO:0000259" key="8">
    <source>
        <dbReference type="Pfam" id="PF00370"/>
    </source>
</evidence>
<evidence type="ECO:0000313" key="10">
    <source>
        <dbReference type="EMBL" id="MFC5651061.1"/>
    </source>
</evidence>
<dbReference type="Pfam" id="PF02782">
    <property type="entry name" value="FGGY_C"/>
    <property type="match status" value="1"/>
</dbReference>
<comment type="similarity">
    <text evidence="1">Belongs to the FGGY kinase family.</text>
</comment>
<dbReference type="InterPro" id="IPR018484">
    <property type="entry name" value="FGGY_N"/>
</dbReference>
<dbReference type="SUPFAM" id="SSF53067">
    <property type="entry name" value="Actin-like ATPase domain"/>
    <property type="match status" value="2"/>
</dbReference>
<evidence type="ECO:0000256" key="4">
    <source>
        <dbReference type="ARBA" id="ARBA00022777"/>
    </source>
</evidence>
<feature type="domain" description="Carbohydrate kinase FGGY N-terminal" evidence="8">
    <location>
        <begin position="6"/>
        <end position="249"/>
    </location>
</feature>
<dbReference type="Gene3D" id="3.30.420.40">
    <property type="match status" value="2"/>
</dbReference>
<dbReference type="EMBL" id="JBHSOW010000068">
    <property type="protein sequence ID" value="MFC5651061.1"/>
    <property type="molecule type" value="Genomic_DNA"/>
</dbReference>
<dbReference type="InterPro" id="IPR018485">
    <property type="entry name" value="FGGY_C"/>
</dbReference>
<reference evidence="11" key="1">
    <citation type="journal article" date="2019" name="Int. J. Syst. Evol. Microbiol.">
        <title>The Global Catalogue of Microorganisms (GCM) 10K type strain sequencing project: providing services to taxonomists for standard genome sequencing and annotation.</title>
        <authorList>
            <consortium name="The Broad Institute Genomics Platform"/>
            <consortium name="The Broad Institute Genome Sequencing Center for Infectious Disease"/>
            <person name="Wu L."/>
            <person name="Ma J."/>
        </authorList>
    </citation>
    <scope>NUCLEOTIDE SEQUENCE [LARGE SCALE GENOMIC DNA]</scope>
    <source>
        <strain evidence="11">CGMCC 1.3240</strain>
    </source>
</reference>
<dbReference type="Proteomes" id="UP001596047">
    <property type="component" value="Unassembled WGS sequence"/>
</dbReference>
<dbReference type="Pfam" id="PF00370">
    <property type="entry name" value="FGGY_N"/>
    <property type="match status" value="1"/>
</dbReference>
<organism evidence="10 11">
    <name type="scientific">Paenibacillus solisilvae</name>
    <dbReference type="NCBI Taxonomy" id="2486751"/>
    <lineage>
        <taxon>Bacteria</taxon>
        <taxon>Bacillati</taxon>
        <taxon>Bacillota</taxon>
        <taxon>Bacilli</taxon>
        <taxon>Bacillales</taxon>
        <taxon>Paenibacillaceae</taxon>
        <taxon>Paenibacillus</taxon>
    </lineage>
</organism>
<evidence type="ECO:0000256" key="3">
    <source>
        <dbReference type="ARBA" id="ARBA00022741"/>
    </source>
</evidence>
<keyword evidence="5" id="KW-0067">ATP-binding</keyword>
<dbReference type="PANTHER" id="PTHR10196:SF93">
    <property type="entry name" value="L-RHAMNULOKINASE"/>
    <property type="match status" value="1"/>
</dbReference>